<gene>
    <name evidence="1" type="ORF">HFRIS_006523</name>
</gene>
<comment type="caution">
    <text evidence="1">The sequence shown here is derived from an EMBL/GenBank/DDBJ whole genome shotgun (WGS) entry which is preliminary data.</text>
</comment>
<evidence type="ECO:0000313" key="2">
    <source>
        <dbReference type="Proteomes" id="UP000006772"/>
    </source>
</evidence>
<dbReference type="PANTHER" id="PTHR40266:SF2">
    <property type="entry name" value="TOXIN HIGB-1"/>
    <property type="match status" value="1"/>
</dbReference>
<evidence type="ECO:0000313" key="1">
    <source>
        <dbReference type="EMBL" id="EOA05726.1"/>
    </source>
</evidence>
<proteinExistence type="predicted"/>
<dbReference type="AlphaFoldDB" id="A0AAI9IGC1"/>
<organism evidence="1 2">
    <name type="scientific">Herbaspirillum frisingense GSF30</name>
    <dbReference type="NCBI Taxonomy" id="864073"/>
    <lineage>
        <taxon>Bacteria</taxon>
        <taxon>Pseudomonadati</taxon>
        <taxon>Pseudomonadota</taxon>
        <taxon>Betaproteobacteria</taxon>
        <taxon>Burkholderiales</taxon>
        <taxon>Oxalobacteraceae</taxon>
        <taxon>Herbaspirillum</taxon>
    </lineage>
</organism>
<dbReference type="InterPro" id="IPR035093">
    <property type="entry name" value="RelE/ParE_toxin_dom_sf"/>
</dbReference>
<dbReference type="InterPro" id="IPR007711">
    <property type="entry name" value="HigB-1"/>
</dbReference>
<dbReference type="Gene3D" id="3.30.2310.20">
    <property type="entry name" value="RelE-like"/>
    <property type="match status" value="1"/>
</dbReference>
<dbReference type="Proteomes" id="UP000006772">
    <property type="component" value="Unassembled WGS sequence"/>
</dbReference>
<dbReference type="SUPFAM" id="SSF143011">
    <property type="entry name" value="RelE-like"/>
    <property type="match status" value="1"/>
</dbReference>
<dbReference type="Pfam" id="PF05015">
    <property type="entry name" value="HigB-like_toxin"/>
    <property type="match status" value="1"/>
</dbReference>
<sequence length="115" mass="13355">MAPVLSRSFCLTETVWRYKIILKMILSFSCADTESLFHSLPVKRFRNIERVARRKLLMIHAASALSVLQVPPGNHLESLRGNRKGQYSIRISGQWRICFRWTAEGVHDVEIVDYH</sequence>
<accession>A0AAI9IGC1</accession>
<name>A0AAI9IGC1_9BURK</name>
<dbReference type="PANTHER" id="PTHR40266">
    <property type="entry name" value="TOXIN HIGB-1"/>
    <property type="match status" value="1"/>
</dbReference>
<reference evidence="1 2" key="1">
    <citation type="journal article" date="2013" name="Front. Microbiol.">
        <title>The genome of the endophytic bacterium H. frisingense GSF30(T) identifies diverse strategies in the Herbaspirillum genus to interact with plants.</title>
        <authorList>
            <person name="Straub D."/>
            <person name="Rothballer M."/>
            <person name="Hartmann A."/>
            <person name="Ludewig U."/>
        </authorList>
    </citation>
    <scope>NUCLEOTIDE SEQUENCE [LARGE SCALE GENOMIC DNA]</scope>
    <source>
        <strain evidence="1 2">GSF30</strain>
    </source>
</reference>
<protein>
    <submittedName>
        <fullName evidence="1">Plasmid maintenance system killer protein</fullName>
    </submittedName>
</protein>
<dbReference type="EMBL" id="AEEC02000006">
    <property type="protein sequence ID" value="EOA05726.1"/>
    <property type="molecule type" value="Genomic_DNA"/>
</dbReference>